<dbReference type="FunFam" id="3.30.70.1560:FF:000001">
    <property type="entry name" value="Pseudouridine synthase"/>
    <property type="match status" value="1"/>
</dbReference>
<evidence type="ECO:0000256" key="1">
    <source>
        <dbReference type="ARBA" id="ARBA00008348"/>
    </source>
</evidence>
<evidence type="ECO:0000256" key="3">
    <source>
        <dbReference type="ARBA" id="ARBA00023235"/>
    </source>
</evidence>
<gene>
    <name evidence="8" type="ordered locus">Desru_2964</name>
</gene>
<evidence type="ECO:0000256" key="2">
    <source>
        <dbReference type="ARBA" id="ARBA00022884"/>
    </source>
</evidence>
<dbReference type="Gene3D" id="3.10.290.10">
    <property type="entry name" value="RNA-binding S4 domain"/>
    <property type="match status" value="1"/>
</dbReference>
<dbReference type="InterPro" id="IPR036986">
    <property type="entry name" value="S4_RNA-bd_sf"/>
</dbReference>
<proteinExistence type="inferred from homology"/>
<evidence type="ECO:0000256" key="4">
    <source>
        <dbReference type="PROSITE-ProRule" id="PRU00182"/>
    </source>
</evidence>
<dbReference type="InterPro" id="IPR042092">
    <property type="entry name" value="PsdUridine_s_RsuA/RluB/E/F_cat"/>
</dbReference>
<dbReference type="STRING" id="696281.Desru_2964"/>
<dbReference type="SMART" id="SM00363">
    <property type="entry name" value="S4"/>
    <property type="match status" value="1"/>
</dbReference>
<dbReference type="PROSITE" id="PS01149">
    <property type="entry name" value="PSI_RSU"/>
    <property type="match status" value="1"/>
</dbReference>
<comment type="similarity">
    <text evidence="1 5">Belongs to the pseudouridine synthase RsuA family.</text>
</comment>
<organism evidence="8 9">
    <name type="scientific">Desulforamulus ruminis (strain ATCC 23193 / DSM 2154 / NCIMB 8452 / DL)</name>
    <name type="common">Desulfotomaculum ruminis</name>
    <dbReference type="NCBI Taxonomy" id="696281"/>
    <lineage>
        <taxon>Bacteria</taxon>
        <taxon>Bacillati</taxon>
        <taxon>Bacillota</taxon>
        <taxon>Clostridia</taxon>
        <taxon>Eubacteriales</taxon>
        <taxon>Peptococcaceae</taxon>
        <taxon>Desulforamulus</taxon>
    </lineage>
</organism>
<dbReference type="NCBIfam" id="TIGR00093">
    <property type="entry name" value="pseudouridine synthase"/>
    <property type="match status" value="1"/>
</dbReference>
<keyword evidence="2 4" id="KW-0694">RNA-binding</keyword>
<dbReference type="GO" id="GO:0120159">
    <property type="term" value="F:rRNA pseudouridine synthase activity"/>
    <property type="evidence" value="ECO:0007669"/>
    <property type="project" value="UniProtKB-ARBA"/>
</dbReference>
<dbReference type="InterPro" id="IPR002942">
    <property type="entry name" value="S4_RNA-bd"/>
</dbReference>
<protein>
    <recommendedName>
        <fullName evidence="5">Pseudouridine synthase</fullName>
        <ecNumber evidence="5">5.4.99.-</ecNumber>
    </recommendedName>
</protein>
<dbReference type="RefSeq" id="WP_013842929.1">
    <property type="nucleotide sequence ID" value="NC_015589.1"/>
</dbReference>
<evidence type="ECO:0000313" key="9">
    <source>
        <dbReference type="Proteomes" id="UP000009234"/>
    </source>
</evidence>
<dbReference type="SUPFAM" id="SSF55120">
    <property type="entry name" value="Pseudouridine synthase"/>
    <property type="match status" value="1"/>
</dbReference>
<dbReference type="CDD" id="cd00165">
    <property type="entry name" value="S4"/>
    <property type="match status" value="1"/>
</dbReference>
<dbReference type="InterPro" id="IPR000748">
    <property type="entry name" value="PsdUridine_synth_RsuA/RluB/E/F"/>
</dbReference>
<dbReference type="PANTHER" id="PTHR47683:SF2">
    <property type="entry name" value="RNA-BINDING S4 DOMAIN-CONTAINING PROTEIN"/>
    <property type="match status" value="1"/>
</dbReference>
<dbReference type="HOGENOM" id="CLU_024979_1_2_9"/>
<keyword evidence="3 5" id="KW-0413">Isomerase</keyword>
<dbReference type="InterPro" id="IPR020103">
    <property type="entry name" value="PsdUridine_synth_cat_dom_sf"/>
</dbReference>
<dbReference type="EC" id="5.4.99.-" evidence="5"/>
<dbReference type="InterPro" id="IPR006145">
    <property type="entry name" value="PsdUridine_synth_RsuA/RluA"/>
</dbReference>
<dbReference type="InterPro" id="IPR020094">
    <property type="entry name" value="TruA/RsuA/RluB/E/F_N"/>
</dbReference>
<dbReference type="AlphaFoldDB" id="F6DT72"/>
<dbReference type="KEGG" id="dru:Desru_2964"/>
<dbReference type="eggNOG" id="COG1187">
    <property type="taxonomic scope" value="Bacteria"/>
</dbReference>
<keyword evidence="9" id="KW-1185">Reference proteome</keyword>
<feature type="domain" description="RNA-binding S4" evidence="7">
    <location>
        <begin position="3"/>
        <end position="62"/>
    </location>
</feature>
<feature type="region of interest" description="Disordered" evidence="6">
    <location>
        <begin position="251"/>
        <end position="291"/>
    </location>
</feature>
<dbReference type="Gene3D" id="3.30.70.580">
    <property type="entry name" value="Pseudouridine synthase I, catalytic domain, N-terminal subdomain"/>
    <property type="match status" value="1"/>
</dbReference>
<dbReference type="FunFam" id="3.10.290.10:FF:000003">
    <property type="entry name" value="Pseudouridine synthase"/>
    <property type="match status" value="1"/>
</dbReference>
<evidence type="ECO:0000256" key="6">
    <source>
        <dbReference type="SAM" id="MobiDB-lite"/>
    </source>
</evidence>
<dbReference type="PROSITE" id="PS50889">
    <property type="entry name" value="S4"/>
    <property type="match status" value="1"/>
</dbReference>
<dbReference type="OrthoDB" id="9807213at2"/>
<name>F6DT72_DESRL</name>
<dbReference type="Proteomes" id="UP000009234">
    <property type="component" value="Chromosome"/>
</dbReference>
<dbReference type="GO" id="GO:0005829">
    <property type="term" value="C:cytosol"/>
    <property type="evidence" value="ECO:0007669"/>
    <property type="project" value="UniProtKB-ARBA"/>
</dbReference>
<dbReference type="PANTHER" id="PTHR47683">
    <property type="entry name" value="PSEUDOURIDINE SYNTHASE FAMILY PROTEIN-RELATED"/>
    <property type="match status" value="1"/>
</dbReference>
<dbReference type="Pfam" id="PF00849">
    <property type="entry name" value="PseudoU_synth_2"/>
    <property type="match status" value="1"/>
</dbReference>
<dbReference type="InterPro" id="IPR018496">
    <property type="entry name" value="PsdUridine_synth_RsuA/RluB_CS"/>
</dbReference>
<dbReference type="GO" id="GO:0000455">
    <property type="term" value="P:enzyme-directed rRNA pseudouridine synthesis"/>
    <property type="evidence" value="ECO:0007669"/>
    <property type="project" value="UniProtKB-ARBA"/>
</dbReference>
<dbReference type="GO" id="GO:0003723">
    <property type="term" value="F:RNA binding"/>
    <property type="evidence" value="ECO:0007669"/>
    <property type="project" value="UniProtKB-KW"/>
</dbReference>
<evidence type="ECO:0000313" key="8">
    <source>
        <dbReference type="EMBL" id="AEG61177.1"/>
    </source>
</evidence>
<sequence>MEERLQKVLAKAGMASRRHSEELILNGKVKVNGKVITELGTKVNAAKDVIEVSGKVIPPPERKVYYLLNKPRGYVTTLKDERGRKTVMDLLEGIPQRVYPVGRLDYDSEGLLLLTNDGELTQAFTHPKHRVKKTYMARVEGIPEPEKLESLTKGIQLEDGLTAPAEVRLTNILDNRALLEIRIHEGRNRQVRRMCEQIGHPVVRLRRVQMGPLVLGDLKPGQYRPLTHNELREVMALAGIKAESAPLGKGIRTFTGVSGDRRKKAGAAKSTRGPRFDKGTAGKTGPRQRFK</sequence>
<accession>F6DT72</accession>
<reference evidence="8 9" key="2">
    <citation type="journal article" date="2012" name="Stand. Genomic Sci.">
        <title>Complete genome sequence of the sulfate-reducing firmicute Desulfotomaculum ruminis type strain (DL(T)).</title>
        <authorList>
            <person name="Spring S."/>
            <person name="Visser M."/>
            <person name="Lu M."/>
            <person name="Copeland A."/>
            <person name="Lapidus A."/>
            <person name="Lucas S."/>
            <person name="Cheng J.F."/>
            <person name="Han C."/>
            <person name="Tapia R."/>
            <person name="Goodwin L.A."/>
            <person name="Pitluck S."/>
            <person name="Ivanova N."/>
            <person name="Land M."/>
            <person name="Hauser L."/>
            <person name="Larimer F."/>
            <person name="Rohde M."/>
            <person name="Goker M."/>
            <person name="Detter J.C."/>
            <person name="Kyrpides N.C."/>
            <person name="Woyke T."/>
            <person name="Schaap P.J."/>
            <person name="Plugge C.M."/>
            <person name="Muyzer G."/>
            <person name="Kuever J."/>
            <person name="Pereira I.A."/>
            <person name="Parshina S.N."/>
            <person name="Bernier-Latmani R."/>
            <person name="Stams A.J."/>
            <person name="Klenk H.P."/>
        </authorList>
    </citation>
    <scope>NUCLEOTIDE SEQUENCE [LARGE SCALE GENOMIC DNA]</scope>
    <source>
        <strain evidence="9">ATCC 23193 / DSM 2154 / NCIB 8452 / DL</strain>
    </source>
</reference>
<dbReference type="SUPFAM" id="SSF55174">
    <property type="entry name" value="Alpha-L RNA-binding motif"/>
    <property type="match status" value="1"/>
</dbReference>
<evidence type="ECO:0000256" key="5">
    <source>
        <dbReference type="RuleBase" id="RU003887"/>
    </source>
</evidence>
<dbReference type="CDD" id="cd02870">
    <property type="entry name" value="PseudoU_synth_RsuA_like"/>
    <property type="match status" value="1"/>
</dbReference>
<evidence type="ECO:0000259" key="7">
    <source>
        <dbReference type="SMART" id="SM00363"/>
    </source>
</evidence>
<dbReference type="InterPro" id="IPR050343">
    <property type="entry name" value="RsuA_PseudoU_synthase"/>
</dbReference>
<dbReference type="EMBL" id="CP002780">
    <property type="protein sequence ID" value="AEG61177.1"/>
    <property type="molecule type" value="Genomic_DNA"/>
</dbReference>
<dbReference type="Pfam" id="PF01479">
    <property type="entry name" value="S4"/>
    <property type="match status" value="1"/>
</dbReference>
<dbReference type="Gene3D" id="3.30.70.1560">
    <property type="entry name" value="Alpha-L RNA-binding motif"/>
    <property type="match status" value="1"/>
</dbReference>
<reference evidence="9" key="1">
    <citation type="submission" date="2011-05" db="EMBL/GenBank/DDBJ databases">
        <title>Complete sequence of Desulfotomaculum ruminis DSM 2154.</title>
        <authorList>
            <person name="Lucas S."/>
            <person name="Copeland A."/>
            <person name="Lapidus A."/>
            <person name="Cheng J.-F."/>
            <person name="Goodwin L."/>
            <person name="Pitluck S."/>
            <person name="Lu M."/>
            <person name="Detter J.C."/>
            <person name="Han C."/>
            <person name="Tapia R."/>
            <person name="Land M."/>
            <person name="Hauser L."/>
            <person name="Kyrpides N."/>
            <person name="Ivanova N."/>
            <person name="Mikhailova N."/>
            <person name="Pagani I."/>
            <person name="Stams A.J.M."/>
            <person name="Plugge C.M."/>
            <person name="Muyzer G."/>
            <person name="Kuever J."/>
            <person name="Parshina S.N."/>
            <person name="Ivanova A.E."/>
            <person name="Nazina T.N."/>
            <person name="Brambilla E."/>
            <person name="Spring S."/>
            <person name="Klenk H.-P."/>
            <person name="Woyke T."/>
        </authorList>
    </citation>
    <scope>NUCLEOTIDE SEQUENCE [LARGE SCALE GENOMIC DNA]</scope>
    <source>
        <strain evidence="9">ATCC 23193 / DSM 2154 / NCIB 8452 / DL</strain>
    </source>
</reference>